<proteinExistence type="predicted"/>
<dbReference type="KEGG" id="swp:swp_4176"/>
<organism evidence="2 3">
    <name type="scientific">Shewanella piezotolerans (strain WP3 / JCM 13877)</name>
    <dbReference type="NCBI Taxonomy" id="225849"/>
    <lineage>
        <taxon>Bacteria</taxon>
        <taxon>Pseudomonadati</taxon>
        <taxon>Pseudomonadota</taxon>
        <taxon>Gammaproteobacteria</taxon>
        <taxon>Alteromonadales</taxon>
        <taxon>Shewanellaceae</taxon>
        <taxon>Shewanella</taxon>
    </lineage>
</organism>
<reference evidence="2 3" key="1">
    <citation type="journal article" date="2008" name="PLoS ONE">
        <title>Environmental adaptation: genomic analysis of the piezotolerant and psychrotolerant deep-sea iron reducing bacterium Shewanella piezotolerans WP3.</title>
        <authorList>
            <person name="Wang F."/>
            <person name="Wang J."/>
            <person name="Jian H."/>
            <person name="Zhang B."/>
            <person name="Li S."/>
            <person name="Wang F."/>
            <person name="Zeng X."/>
            <person name="Gao L."/>
            <person name="Bartlett D.H."/>
            <person name="Yu J."/>
            <person name="Hu S."/>
            <person name="Xiao X."/>
        </authorList>
    </citation>
    <scope>NUCLEOTIDE SEQUENCE [LARGE SCALE GENOMIC DNA]</scope>
    <source>
        <strain evidence="3">WP3 / JCM 13877</strain>
    </source>
</reference>
<dbReference type="STRING" id="225849.swp_4176"/>
<feature type="chain" id="PRO_5002870235" evidence="1">
    <location>
        <begin position="25"/>
        <end position="1335"/>
    </location>
</feature>
<dbReference type="HOGENOM" id="CLU_001968_0_0_6"/>
<evidence type="ECO:0000256" key="1">
    <source>
        <dbReference type="SAM" id="SignalP"/>
    </source>
</evidence>
<name>B8CT60_SHEPW</name>
<dbReference type="RefSeq" id="WP_020914174.1">
    <property type="nucleotide sequence ID" value="NC_011566.1"/>
</dbReference>
<keyword evidence="3" id="KW-1185">Reference proteome</keyword>
<dbReference type="EMBL" id="CP000472">
    <property type="protein sequence ID" value="ACJ30836.1"/>
    <property type="molecule type" value="Genomic_DNA"/>
</dbReference>
<feature type="signal peptide" evidence="1">
    <location>
        <begin position="1"/>
        <end position="24"/>
    </location>
</feature>
<evidence type="ECO:0000313" key="3">
    <source>
        <dbReference type="Proteomes" id="UP000000753"/>
    </source>
</evidence>
<gene>
    <name evidence="2" type="ordered locus">swp_4176</name>
</gene>
<keyword evidence="1" id="KW-0732">Signal</keyword>
<dbReference type="OrthoDB" id="9816400at2"/>
<accession>B8CT60</accession>
<dbReference type="Gene3D" id="2.180.10.10">
    <property type="entry name" value="RHS repeat-associated core"/>
    <property type="match status" value="2"/>
</dbReference>
<dbReference type="InterPro" id="IPR050708">
    <property type="entry name" value="T6SS_VgrG/RHS"/>
</dbReference>
<sequence>MDNLVKKVGSGLLLAIISTSFVWAANGSPSEPGENEFLSGASEFDLERLNPNPELEVLSNNLAGENISLVDGSISFSITDIHIPLSSNLAVSVQRNYSRLQGKSQRQASAFGDWELNTPTIESTYIIGDTRLTPNGYAETACSRALTAGPIRAALGQTVEQYEYFNGVDINIPGKSSGKLMDSTGPADYTTKDNFAVFCKKDTAGNEYYSVNSPDGVTYTFSQRITEKAKPLMKAFKAAARKKLIYAVSQIEDSSGNRIKYSYVDSRIASISYIAVGVPSEELVRFNYDSLNRISTIVAAGKSWAYSYSGQNLSSVTRPDGNNWLYNFPEYHEYAPQVLPLNFGRDSLVTTAQAQCQFEAKKLDRKEFYVTHPNGAFIQFNVGLLVHGKTDVPSAQMISASGITNKPLFNINACYGNIGVISKKITLSPNTSYQWNYQFSNDGAHWDSSGFNPSMWVGIANPRFNSNALLDGEKQTKCAQISDCNVIPNDLGFEQYDLRLLTVTEPDLSKKRYYISKRWDHTDGEIVSTQISDASSTLRLKEVKAFVKSAKLGTTEINSEFVTTNEKNLVYRANNSKKSVEQDGVIYTNEYTNYNSYGTLLTSVSYNSVSPTLKRYSKTDFQHDINKWQLNLPTKYYLNTSSSFGSPYRETIYNSKLQPYQQKTMGRLVTTHSYHIDGNLKKTTYNGSNRYEQFEDYYRGKARKITLPCAISNGCNTANGSTANTMIAKVEVNSDGTTKSVTDFKGFKTSYSYNAIGWLTKVDYADSNWTDKIISYAKVTSANDGISGSGIAVGQLKQTITQGNFEQKIYHDGLLRPTFTRTRDKADGSTINYQRNNYDYDNRPTLQTYPSSSASNTIGMTTEYDALGRVITSTRQSDNAFTTVEYLSGNRKQVTDAKGNVTTTTYQAFGSPSYSKPTLIEAPDSSDTRISYNKFDQVTSISQGGVTEKRLYDAYQQLCKTYRPETGVTAYGYNAQRQPIWRAEGTNGGSSSCAAASVPASHKVLLAYDNFGQLKTENFPDTTPDNHYRYDANGNLTKLTSGSGSSAIVWDYQYNSLNLVEKESLAIDGKSFVLDWGYNALGAISSLKYPSGETVSYAPNALGQATKAAITAYQYASDLSYHPNGQLKRLRYGNGIERNIALDSTGRIDEINDKKGSSYQLRLDPRYDKNDNVTGVIDWVSRVNDIDNMHYDGVDRLESADGKWGTGSYSYDGLGNILSRSINGSSINYHYNSLNRLNNITGAYRYSYGYDTRGNVKHNGRYGLTFNRANQVTAAKDNSYRYDGHNRRVKQTTPKGVSYSVYSQGGQLLYRRKPNGNHIDSVYVGKQLVADVERR</sequence>
<dbReference type="eggNOG" id="COG3209">
    <property type="taxonomic scope" value="Bacteria"/>
</dbReference>
<dbReference type="PANTHER" id="PTHR32305">
    <property type="match status" value="1"/>
</dbReference>
<evidence type="ECO:0000313" key="2">
    <source>
        <dbReference type="EMBL" id="ACJ30836.1"/>
    </source>
</evidence>
<protein>
    <submittedName>
        <fullName evidence="2">YD repeat protein</fullName>
    </submittedName>
</protein>
<dbReference type="PANTHER" id="PTHR32305:SF15">
    <property type="entry name" value="PROTEIN RHSA-RELATED"/>
    <property type="match status" value="1"/>
</dbReference>
<dbReference type="Proteomes" id="UP000000753">
    <property type="component" value="Chromosome"/>
</dbReference>